<dbReference type="AlphaFoldDB" id="A0A365HAP0"/>
<proteinExistence type="predicted"/>
<feature type="domain" description="HTH luxR-type" evidence="4">
    <location>
        <begin position="891"/>
        <end position="956"/>
    </location>
</feature>
<protein>
    <recommendedName>
        <fullName evidence="4">HTH luxR-type domain-containing protein</fullName>
    </recommendedName>
</protein>
<evidence type="ECO:0000313" key="6">
    <source>
        <dbReference type="Proteomes" id="UP000251891"/>
    </source>
</evidence>
<dbReference type="InterPro" id="IPR000792">
    <property type="entry name" value="Tscrpt_reg_LuxR_C"/>
</dbReference>
<keyword evidence="1" id="KW-0547">Nucleotide-binding</keyword>
<comment type="caution">
    <text evidence="5">The sequence shown here is derived from an EMBL/GenBank/DDBJ whole genome shotgun (WGS) entry which is preliminary data.</text>
</comment>
<dbReference type="EMBL" id="QLYX01000002">
    <property type="protein sequence ID" value="RAY16165.1"/>
    <property type="molecule type" value="Genomic_DNA"/>
</dbReference>
<evidence type="ECO:0000256" key="2">
    <source>
        <dbReference type="ARBA" id="ARBA00022840"/>
    </source>
</evidence>
<gene>
    <name evidence="5" type="ORF">DPM19_04380</name>
</gene>
<dbReference type="PROSITE" id="PS50043">
    <property type="entry name" value="HTH_LUXR_2"/>
    <property type="match status" value="1"/>
</dbReference>
<dbReference type="Pfam" id="PF13191">
    <property type="entry name" value="AAA_16"/>
    <property type="match status" value="1"/>
</dbReference>
<evidence type="ECO:0000256" key="1">
    <source>
        <dbReference type="ARBA" id="ARBA00022741"/>
    </source>
</evidence>
<dbReference type="GO" id="GO:0004016">
    <property type="term" value="F:adenylate cyclase activity"/>
    <property type="evidence" value="ECO:0007669"/>
    <property type="project" value="TreeGrafter"/>
</dbReference>
<dbReference type="PANTHER" id="PTHR16305:SF35">
    <property type="entry name" value="TRANSCRIPTIONAL ACTIVATOR DOMAIN"/>
    <property type="match status" value="1"/>
</dbReference>
<dbReference type="GO" id="GO:0005737">
    <property type="term" value="C:cytoplasm"/>
    <property type="evidence" value="ECO:0007669"/>
    <property type="project" value="TreeGrafter"/>
</dbReference>
<feature type="region of interest" description="Disordered" evidence="3">
    <location>
        <begin position="9"/>
        <end position="39"/>
    </location>
</feature>
<dbReference type="Proteomes" id="UP000251891">
    <property type="component" value="Unassembled WGS sequence"/>
</dbReference>
<keyword evidence="6" id="KW-1185">Reference proteome</keyword>
<keyword evidence="2" id="KW-0067">ATP-binding</keyword>
<dbReference type="PRINTS" id="PR00038">
    <property type="entry name" value="HTHLUXR"/>
</dbReference>
<dbReference type="SMART" id="SM00421">
    <property type="entry name" value="HTH_LUXR"/>
    <property type="match status" value="1"/>
</dbReference>
<dbReference type="SUPFAM" id="SSF46894">
    <property type="entry name" value="C-terminal effector domain of the bipartite response regulators"/>
    <property type="match status" value="1"/>
</dbReference>
<dbReference type="GO" id="GO:0003677">
    <property type="term" value="F:DNA binding"/>
    <property type="evidence" value="ECO:0007669"/>
    <property type="project" value="InterPro"/>
</dbReference>
<dbReference type="InterPro" id="IPR027417">
    <property type="entry name" value="P-loop_NTPase"/>
</dbReference>
<dbReference type="InterPro" id="IPR016032">
    <property type="entry name" value="Sig_transdc_resp-reg_C-effctor"/>
</dbReference>
<dbReference type="SUPFAM" id="SSF52540">
    <property type="entry name" value="P-loop containing nucleoside triphosphate hydrolases"/>
    <property type="match status" value="1"/>
</dbReference>
<dbReference type="GO" id="GO:0005524">
    <property type="term" value="F:ATP binding"/>
    <property type="evidence" value="ECO:0007669"/>
    <property type="project" value="UniProtKB-KW"/>
</dbReference>
<dbReference type="PANTHER" id="PTHR16305">
    <property type="entry name" value="TESTICULAR SOLUBLE ADENYLYL CYCLASE"/>
    <property type="match status" value="1"/>
</dbReference>
<evidence type="ECO:0000313" key="5">
    <source>
        <dbReference type="EMBL" id="RAY16165.1"/>
    </source>
</evidence>
<name>A0A365HAP0_9ACTN</name>
<dbReference type="InterPro" id="IPR036388">
    <property type="entry name" value="WH-like_DNA-bd_sf"/>
</dbReference>
<reference evidence="5 6" key="1">
    <citation type="submission" date="2018-06" db="EMBL/GenBank/DDBJ databases">
        <title>Actinomadura craniellae sp. nov. isolated from marine sponge Craniella sp.</title>
        <authorList>
            <person name="Li L."/>
            <person name="Xu Q.H."/>
            <person name="Lin H.W."/>
            <person name="Lu Y.H."/>
        </authorList>
    </citation>
    <scope>NUCLEOTIDE SEQUENCE [LARGE SCALE GENOMIC DNA]</scope>
    <source>
        <strain evidence="5 6">LHW63021</strain>
    </source>
</reference>
<evidence type="ECO:0000259" key="4">
    <source>
        <dbReference type="PROSITE" id="PS50043"/>
    </source>
</evidence>
<dbReference type="Gene3D" id="1.10.10.10">
    <property type="entry name" value="Winged helix-like DNA-binding domain superfamily/Winged helix DNA-binding domain"/>
    <property type="match status" value="1"/>
</dbReference>
<accession>A0A365HAP0</accession>
<dbReference type="CDD" id="cd06170">
    <property type="entry name" value="LuxR_C_like"/>
    <property type="match status" value="1"/>
</dbReference>
<dbReference type="Pfam" id="PF00196">
    <property type="entry name" value="GerE"/>
    <property type="match status" value="1"/>
</dbReference>
<evidence type="ECO:0000256" key="3">
    <source>
        <dbReference type="SAM" id="MobiDB-lite"/>
    </source>
</evidence>
<organism evidence="5 6">
    <name type="scientific">Actinomadura craniellae</name>
    <dbReference type="NCBI Taxonomy" id="2231787"/>
    <lineage>
        <taxon>Bacteria</taxon>
        <taxon>Bacillati</taxon>
        <taxon>Actinomycetota</taxon>
        <taxon>Actinomycetes</taxon>
        <taxon>Streptosporangiales</taxon>
        <taxon>Thermomonosporaceae</taxon>
        <taxon>Actinomadura</taxon>
    </lineage>
</organism>
<dbReference type="GO" id="GO:0006355">
    <property type="term" value="P:regulation of DNA-templated transcription"/>
    <property type="evidence" value="ECO:0007669"/>
    <property type="project" value="InterPro"/>
</dbReference>
<feature type="compositionally biased region" description="Low complexity" evidence="3">
    <location>
        <begin position="13"/>
        <end position="22"/>
    </location>
</feature>
<dbReference type="InterPro" id="IPR041664">
    <property type="entry name" value="AAA_16"/>
</dbReference>
<sequence>MGNYLVFHRTMAGSSPTVPPTGAGTGPGPPSRPGWRGRDRESRAITDLLRAAAEGGRGGVLLVEGQSGMGKSRLLAEAIDVAAGHGFMLAQGTADESSRLRPLEPLMSALGESAHTLWAAWAEARPDAADVRLWLLERLQARLEERVARGPMLIVLDDLHWADPTALLALRSLVPELASYPLVWILSRTTDDDPGNAERLFDFLEGDGATRIKLRLLDRVATAKVVADVLGAEPGPELLALAEEAGGAPYVLIELFEGLLDEGAIEIADGRARLTSRQVPRRVQAVTRTRLGRLSPATRHLLEVAAVLGRSFPVDDLADLLGEPASALLPRLEEAQRAGVVTPDGDLLTFRHHLMWRAVTETLSQPVRLALHRQAGEMLLARGGSAIPAAGHLMRSVRPGDTSALAALDQAVREVLPSSPQTAADLAGRAVELTVPTDPERFDRSMTAVYALTAGGRLAEASELANAVLEQASPDKVARLHYELAYIRLLSGRPADAVAEAERALAEEGISDELRDQAEHVLFRALFVAFDHPRGRERAEAVVAHPERHGHAVLAGAHALLTHITWAEGHAAEAIAHGWTSMRIAASGPIRAQHAHPALHLVALLINLRRLDEAEAVLRATEEEITSLGHTVHAASPALFRARLRLAADRLDDAAAEARAGLALADELGMHAYTLLGITVLAVVAVRRGDLDTAARQAELHDSKYQGGRGIMYGSVWSTWAMATVTEARGDLGKALEIAHLCYTDRTKRRWLLMVEPDAAAWLTRTALTAGHRSAAEDITATAECLAAGNPEFPSLAAAAAHAHGILHRDAAALARAATTHQGAWGRASAAEDLGVLLVRQDTDRTAAIGALEQAMDGYQQTGASRDAARVRARLRDLGVRHRHWTGVERPDTGWDSLTDTERKVTALVAQGLTNPQIAGQMFISAHTVKFHLRQVFRKLGIASRVELARLAAEQHPANPGPAPPHLPG</sequence>
<dbReference type="Gene3D" id="3.40.50.300">
    <property type="entry name" value="P-loop containing nucleotide triphosphate hydrolases"/>
    <property type="match status" value="1"/>
</dbReference>